<gene>
    <name evidence="1" type="ORF">K788_0003647</name>
</gene>
<organism evidence="1 2">
    <name type="scientific">Paraburkholderia caribensis MBA4</name>
    <dbReference type="NCBI Taxonomy" id="1323664"/>
    <lineage>
        <taxon>Bacteria</taxon>
        <taxon>Pseudomonadati</taxon>
        <taxon>Pseudomonadota</taxon>
        <taxon>Betaproteobacteria</taxon>
        <taxon>Burkholderiales</taxon>
        <taxon>Burkholderiaceae</taxon>
        <taxon>Paraburkholderia</taxon>
    </lineage>
</organism>
<name>A0A0N7JTH1_9BURK</name>
<sequence>MRALRDERPENIQCDGACGASDLVAARRAANPPPMRHAIDSMRFLPFA</sequence>
<accession>A0A0N7JTH1</accession>
<dbReference type="KEGG" id="bcai:K788_0003647"/>
<evidence type="ECO:0000313" key="1">
    <source>
        <dbReference type="EMBL" id="ALL63597.1"/>
    </source>
</evidence>
<evidence type="ECO:0000313" key="2">
    <source>
        <dbReference type="Proteomes" id="UP000019146"/>
    </source>
</evidence>
<dbReference type="AlphaFoldDB" id="A0A0N7JTH1"/>
<dbReference type="EMBL" id="CP012746">
    <property type="protein sequence ID" value="ALL63597.1"/>
    <property type="molecule type" value="Genomic_DNA"/>
</dbReference>
<reference evidence="1 2" key="1">
    <citation type="journal article" date="2014" name="Genome Announc.">
        <title>Draft Genome Sequence of the Haloacid-Degrading Burkholderia caribensis Strain MBA4.</title>
        <authorList>
            <person name="Pan Y."/>
            <person name="Kong K.F."/>
            <person name="Tsang J.S."/>
        </authorList>
    </citation>
    <scope>NUCLEOTIDE SEQUENCE [LARGE SCALE GENOMIC DNA]</scope>
    <source>
        <strain evidence="1 2">MBA4</strain>
    </source>
</reference>
<dbReference type="Proteomes" id="UP000019146">
    <property type="component" value="Chromosome 1"/>
</dbReference>
<proteinExistence type="predicted"/>
<protein>
    <submittedName>
        <fullName evidence="1">Uncharacterized protein</fullName>
    </submittedName>
</protein>